<protein>
    <submittedName>
        <fullName evidence="2">Lysozyme</fullName>
    </submittedName>
</protein>
<name>A0A2S8A7W7_9FLAO</name>
<feature type="domain" description="IraD/Gp25-like" evidence="1">
    <location>
        <begin position="25"/>
        <end position="127"/>
    </location>
</feature>
<dbReference type="Proteomes" id="UP000238042">
    <property type="component" value="Unassembled WGS sequence"/>
</dbReference>
<dbReference type="RefSeq" id="WP_105247803.1">
    <property type="nucleotide sequence ID" value="NZ_PSZM01000046.1"/>
</dbReference>
<proteinExistence type="predicted"/>
<organism evidence="2 3">
    <name type="scientific">Apibacter adventoris</name>
    <dbReference type="NCBI Taxonomy" id="1679466"/>
    <lineage>
        <taxon>Bacteria</taxon>
        <taxon>Pseudomonadati</taxon>
        <taxon>Bacteroidota</taxon>
        <taxon>Flavobacteriia</taxon>
        <taxon>Flavobacteriales</taxon>
        <taxon>Weeksellaceae</taxon>
        <taxon>Apibacter</taxon>
    </lineage>
</organism>
<sequence>MYDTYYKTPLKFKDLIEKKDLEKVSLEYSIAQFINIVITSSFGECKFNEIFGCKIWETDFDLLSDPNTLKDRIKNDVKVAIKMQENRLDLTEVEVSIGNVKAASYNNSYRIKKRITIEIKGFIKKTNRDFSFITKFFVGPLSYN</sequence>
<comment type="caution">
    <text evidence="2">The sequence shown here is derived from an EMBL/GenBank/DDBJ whole genome shotgun (WGS) entry which is preliminary data.</text>
</comment>
<gene>
    <name evidence="2" type="ORF">C4S77_12395</name>
</gene>
<evidence type="ECO:0000313" key="2">
    <source>
        <dbReference type="EMBL" id="PQL90667.1"/>
    </source>
</evidence>
<dbReference type="InterPro" id="IPR007048">
    <property type="entry name" value="IraD/Gp25-like"/>
</dbReference>
<dbReference type="SUPFAM" id="SSF160719">
    <property type="entry name" value="gpW/gp25-like"/>
    <property type="match status" value="1"/>
</dbReference>
<dbReference type="AlphaFoldDB" id="A0A2S8A7W7"/>
<keyword evidence="3" id="KW-1185">Reference proteome</keyword>
<dbReference type="Gene3D" id="3.10.450.40">
    <property type="match status" value="1"/>
</dbReference>
<accession>A0A2S8A7W7</accession>
<dbReference type="EMBL" id="PSZM01000046">
    <property type="protein sequence ID" value="PQL90667.1"/>
    <property type="molecule type" value="Genomic_DNA"/>
</dbReference>
<dbReference type="OrthoDB" id="1161413at2"/>
<reference evidence="2 3" key="1">
    <citation type="submission" date="2018-02" db="EMBL/GenBank/DDBJ databases">
        <title>Genome sequences of Apibacter spp., gut symbionts of Asian honey bees.</title>
        <authorList>
            <person name="Kwong W.K."/>
            <person name="Steele M.I."/>
            <person name="Moran N.A."/>
        </authorList>
    </citation>
    <scope>NUCLEOTIDE SEQUENCE [LARGE SCALE GENOMIC DNA]</scope>
    <source>
        <strain evidence="3">wkB301</strain>
    </source>
</reference>
<dbReference type="Pfam" id="PF04965">
    <property type="entry name" value="GPW_gp25"/>
    <property type="match status" value="1"/>
</dbReference>
<evidence type="ECO:0000313" key="3">
    <source>
        <dbReference type="Proteomes" id="UP000238042"/>
    </source>
</evidence>
<evidence type="ECO:0000259" key="1">
    <source>
        <dbReference type="Pfam" id="PF04965"/>
    </source>
</evidence>